<name>A0A3R7J8S9_9STRA</name>
<evidence type="ECO:0000259" key="2">
    <source>
        <dbReference type="PROSITE" id="PS50195"/>
    </source>
</evidence>
<comment type="caution">
    <text evidence="3">The sequence shown here is derived from an EMBL/GenBank/DDBJ whole genome shotgun (WGS) entry which is preliminary data.</text>
</comment>
<accession>A0A3R7J8S9</accession>
<proteinExistence type="predicted"/>
<keyword evidence="5" id="KW-1185">Reference proteome</keyword>
<evidence type="ECO:0000256" key="1">
    <source>
        <dbReference type="SAM" id="MobiDB-lite"/>
    </source>
</evidence>
<feature type="region of interest" description="Disordered" evidence="1">
    <location>
        <begin position="247"/>
        <end position="290"/>
    </location>
</feature>
<feature type="compositionally biased region" description="Acidic residues" evidence="1">
    <location>
        <begin position="275"/>
        <end position="290"/>
    </location>
</feature>
<organism evidence="3 6">
    <name type="scientific">Phytophthora kernoviae</name>
    <dbReference type="NCBI Taxonomy" id="325452"/>
    <lineage>
        <taxon>Eukaryota</taxon>
        <taxon>Sar</taxon>
        <taxon>Stramenopiles</taxon>
        <taxon>Oomycota</taxon>
        <taxon>Peronosporomycetes</taxon>
        <taxon>Peronosporales</taxon>
        <taxon>Peronosporaceae</taxon>
        <taxon>Phytophthora</taxon>
    </lineage>
</organism>
<dbReference type="InterPro" id="IPR036871">
    <property type="entry name" value="PX_dom_sf"/>
</dbReference>
<dbReference type="EMBL" id="MAYM02001314">
    <property type="protein sequence ID" value="RLN20872.1"/>
    <property type="molecule type" value="Genomic_DNA"/>
</dbReference>
<feature type="domain" description="PX" evidence="2">
    <location>
        <begin position="67"/>
        <end position="191"/>
    </location>
</feature>
<sequence>MPNNKMSSNTLSRRMRPIRASPESLTISPQQHVPQLVVRPTNRGGETLQVAMGGTAIERSMVNVGSIAVYHVKPVVSTDKMHGKKSTLFAVHVQNAITGRSWVVHRRYSDFMMIRGLIAEHFKLFGGEFPRVSTLVDELYFPKKHKFRHKMGKVVEHRCDAFLEYLMGLHRLLISQNYLARRDISPIGLSILRGFLGSALVQDPSHKAYTFHKPILPIETKPSERTPINQCGSLLTVLEDEAEYEVEVGEAEEPEPEMEADVSSRDGSTGTDMDSLSEDMSDCEDQEDEDVRLSEIVDRRRSHKYARNRRILMFLRKDGVVEEPQNREGPTTATPTELMLLRTSSATIIITRQVLYADSIGTELRDDSGAREDWGNLPNYESN</sequence>
<evidence type="ECO:0000313" key="3">
    <source>
        <dbReference type="EMBL" id="RLN20872.1"/>
    </source>
</evidence>
<dbReference type="Gene3D" id="3.30.1520.10">
    <property type="entry name" value="Phox-like domain"/>
    <property type="match status" value="1"/>
</dbReference>
<dbReference type="SUPFAM" id="SSF64268">
    <property type="entry name" value="PX domain"/>
    <property type="match status" value="1"/>
</dbReference>
<evidence type="ECO:0000313" key="5">
    <source>
        <dbReference type="Proteomes" id="UP000285624"/>
    </source>
</evidence>
<reference evidence="5 6" key="1">
    <citation type="submission" date="2018-07" db="EMBL/GenBank/DDBJ databases">
        <title>Genome sequencing of oomycete isolates from Chile give support for New Zealand origin for Phytophthora kernoviae and make available the first Nothophytophthora sp. genome.</title>
        <authorList>
            <person name="Studholme D.J."/>
            <person name="Sanfuentes E."/>
            <person name="Panda P."/>
            <person name="Hill R."/>
            <person name="Sambles C."/>
            <person name="Grant M."/>
            <person name="Williams N.M."/>
            <person name="Mcdougal R.L."/>
        </authorList>
    </citation>
    <scope>NUCLEOTIDE SEQUENCE [LARGE SCALE GENOMIC DNA]</scope>
    <source>
        <strain evidence="3">Chile2</strain>
        <strain evidence="4">Chile4</strain>
    </source>
</reference>
<dbReference type="CDD" id="cd06093">
    <property type="entry name" value="PX_domain"/>
    <property type="match status" value="1"/>
</dbReference>
<dbReference type="GO" id="GO:0035091">
    <property type="term" value="F:phosphatidylinositol binding"/>
    <property type="evidence" value="ECO:0007669"/>
    <property type="project" value="InterPro"/>
</dbReference>
<gene>
    <name evidence="3" type="ORF">BBI17_005523</name>
    <name evidence="4" type="ORF">BBO99_00005430</name>
</gene>
<feature type="compositionally biased region" description="Acidic residues" evidence="1">
    <location>
        <begin position="247"/>
        <end position="260"/>
    </location>
</feature>
<evidence type="ECO:0000313" key="4">
    <source>
        <dbReference type="EMBL" id="RLN79214.1"/>
    </source>
</evidence>
<dbReference type="Proteomes" id="UP000285883">
    <property type="component" value="Unassembled WGS sequence"/>
</dbReference>
<evidence type="ECO:0000313" key="6">
    <source>
        <dbReference type="Proteomes" id="UP000285883"/>
    </source>
</evidence>
<dbReference type="PROSITE" id="PS50195">
    <property type="entry name" value="PX"/>
    <property type="match status" value="1"/>
</dbReference>
<dbReference type="Pfam" id="PF00787">
    <property type="entry name" value="PX"/>
    <property type="match status" value="1"/>
</dbReference>
<dbReference type="InterPro" id="IPR001683">
    <property type="entry name" value="PX_dom"/>
</dbReference>
<dbReference type="Proteomes" id="UP000285624">
    <property type="component" value="Unassembled WGS sequence"/>
</dbReference>
<dbReference type="AlphaFoldDB" id="A0A3R7J8S9"/>
<feature type="compositionally biased region" description="Polar residues" evidence="1">
    <location>
        <begin position="265"/>
        <end position="274"/>
    </location>
</feature>
<protein>
    <recommendedName>
        <fullName evidence="2">PX domain-containing protein</fullName>
    </recommendedName>
</protein>
<dbReference type="EMBL" id="MBDN02000156">
    <property type="protein sequence ID" value="RLN79214.1"/>
    <property type="molecule type" value="Genomic_DNA"/>
</dbReference>